<evidence type="ECO:0000313" key="1">
    <source>
        <dbReference type="EMBL" id="CAF4301438.1"/>
    </source>
</evidence>
<comment type="caution">
    <text evidence="1">The sequence shown here is derived from an EMBL/GenBank/DDBJ whole genome shotgun (WGS) entry which is preliminary data.</text>
</comment>
<feature type="non-terminal residue" evidence="1">
    <location>
        <position position="1"/>
    </location>
</feature>
<organism evidence="1 2">
    <name type="scientific">Rotaria sordida</name>
    <dbReference type="NCBI Taxonomy" id="392033"/>
    <lineage>
        <taxon>Eukaryota</taxon>
        <taxon>Metazoa</taxon>
        <taxon>Spiralia</taxon>
        <taxon>Gnathifera</taxon>
        <taxon>Rotifera</taxon>
        <taxon>Eurotatoria</taxon>
        <taxon>Bdelloidea</taxon>
        <taxon>Philodinida</taxon>
        <taxon>Philodinidae</taxon>
        <taxon>Rotaria</taxon>
    </lineage>
</organism>
<gene>
    <name evidence="1" type="ORF">OTI717_LOCUS42061</name>
</gene>
<evidence type="ECO:0000313" key="2">
    <source>
        <dbReference type="Proteomes" id="UP000663823"/>
    </source>
</evidence>
<evidence type="ECO:0008006" key="3">
    <source>
        <dbReference type="Google" id="ProtNLM"/>
    </source>
</evidence>
<protein>
    <recommendedName>
        <fullName evidence="3">NACHT domain-containing protein</fullName>
    </recommendedName>
</protein>
<accession>A0A820HZS8</accession>
<dbReference type="EMBL" id="CAJOAX010047260">
    <property type="protein sequence ID" value="CAF4301438.1"/>
    <property type="molecule type" value="Genomic_DNA"/>
</dbReference>
<dbReference type="InterPro" id="IPR027417">
    <property type="entry name" value="P-loop_NTPase"/>
</dbReference>
<reference evidence="1" key="1">
    <citation type="submission" date="2021-02" db="EMBL/GenBank/DDBJ databases">
        <authorList>
            <person name="Nowell W R."/>
        </authorList>
    </citation>
    <scope>NUCLEOTIDE SEQUENCE</scope>
</reference>
<name>A0A820HZS8_9BILA</name>
<sequence>MDGALNDYIKQGQALIILDGLDEIPVSEQRSKIINLVENFVENYVQTST</sequence>
<proteinExistence type="predicted"/>
<dbReference type="AlphaFoldDB" id="A0A820HZS8"/>
<dbReference type="Gene3D" id="3.40.50.300">
    <property type="entry name" value="P-loop containing nucleotide triphosphate hydrolases"/>
    <property type="match status" value="1"/>
</dbReference>
<dbReference type="Proteomes" id="UP000663823">
    <property type="component" value="Unassembled WGS sequence"/>
</dbReference>